<reference evidence="1" key="1">
    <citation type="submission" date="2020-08" db="EMBL/GenBank/DDBJ databases">
        <title>Multicomponent nature underlies the extraordinary mechanical properties of spider dragline silk.</title>
        <authorList>
            <person name="Kono N."/>
            <person name="Nakamura H."/>
            <person name="Mori M."/>
            <person name="Yoshida Y."/>
            <person name="Ohtoshi R."/>
            <person name="Malay A.D."/>
            <person name="Moran D.A.P."/>
            <person name="Tomita M."/>
            <person name="Numata K."/>
            <person name="Arakawa K."/>
        </authorList>
    </citation>
    <scope>NUCLEOTIDE SEQUENCE</scope>
</reference>
<sequence>MSTKLAWGLKQSPDNAHSVAFSQRSCSPHLIEDETFNESDIINNLIDYENGQEELDSLRADKNVQGSSFPRNWKNIFLKQIPIEKGV</sequence>
<proteinExistence type="predicted"/>
<evidence type="ECO:0000313" key="2">
    <source>
        <dbReference type="Proteomes" id="UP000887159"/>
    </source>
</evidence>
<gene>
    <name evidence="1" type="primary">NCL1_15782</name>
    <name evidence="1" type="ORF">TNCV_1315421</name>
</gene>
<organism evidence="1 2">
    <name type="scientific">Trichonephila clavipes</name>
    <name type="common">Golden silk orbweaver</name>
    <name type="synonym">Nephila clavipes</name>
    <dbReference type="NCBI Taxonomy" id="2585209"/>
    <lineage>
        <taxon>Eukaryota</taxon>
        <taxon>Metazoa</taxon>
        <taxon>Ecdysozoa</taxon>
        <taxon>Arthropoda</taxon>
        <taxon>Chelicerata</taxon>
        <taxon>Arachnida</taxon>
        <taxon>Araneae</taxon>
        <taxon>Araneomorphae</taxon>
        <taxon>Entelegynae</taxon>
        <taxon>Araneoidea</taxon>
        <taxon>Nephilidae</taxon>
        <taxon>Trichonephila</taxon>
    </lineage>
</organism>
<name>A0A8X6SN35_TRICX</name>
<keyword evidence="2" id="KW-1185">Reference proteome</keyword>
<dbReference type="EMBL" id="BMAU01021329">
    <property type="protein sequence ID" value="GFY14488.1"/>
    <property type="molecule type" value="Genomic_DNA"/>
</dbReference>
<accession>A0A8X6SN35</accession>
<evidence type="ECO:0000313" key="1">
    <source>
        <dbReference type="EMBL" id="GFY14488.1"/>
    </source>
</evidence>
<dbReference type="Proteomes" id="UP000887159">
    <property type="component" value="Unassembled WGS sequence"/>
</dbReference>
<comment type="caution">
    <text evidence="1">The sequence shown here is derived from an EMBL/GenBank/DDBJ whole genome shotgun (WGS) entry which is preliminary data.</text>
</comment>
<dbReference type="AlphaFoldDB" id="A0A8X6SN35"/>
<protein>
    <submittedName>
        <fullName evidence="1">Uncharacterized protein</fullName>
    </submittedName>
</protein>